<proteinExistence type="predicted"/>
<organism evidence="2 3">
    <name type="scientific">Oscillibacter valericigenes</name>
    <dbReference type="NCBI Taxonomy" id="351091"/>
    <lineage>
        <taxon>Bacteria</taxon>
        <taxon>Bacillati</taxon>
        <taxon>Bacillota</taxon>
        <taxon>Clostridia</taxon>
        <taxon>Eubacteriales</taxon>
        <taxon>Oscillospiraceae</taxon>
        <taxon>Oscillibacter</taxon>
    </lineage>
</organism>
<evidence type="ECO:0000313" key="2">
    <source>
        <dbReference type="EMBL" id="MBM6851084.1"/>
    </source>
</evidence>
<accession>A0ABS2FTX7</accession>
<evidence type="ECO:0000256" key="1">
    <source>
        <dbReference type="SAM" id="MobiDB-lite"/>
    </source>
</evidence>
<feature type="region of interest" description="Disordered" evidence="1">
    <location>
        <begin position="1"/>
        <end position="57"/>
    </location>
</feature>
<dbReference type="EMBL" id="JACSNX010000006">
    <property type="protein sequence ID" value="MBM6851084.1"/>
    <property type="molecule type" value="Genomic_DNA"/>
</dbReference>
<comment type="caution">
    <text evidence="2">The sequence shown here is derived from an EMBL/GenBank/DDBJ whole genome shotgun (WGS) entry which is preliminary data.</text>
</comment>
<name>A0ABS2FTX7_9FIRM</name>
<dbReference type="RefSeq" id="WP_204803684.1">
    <property type="nucleotide sequence ID" value="NZ_JACSNX010000006.1"/>
</dbReference>
<sequence length="57" mass="6316">MELKLRTETPESSDSSGLFKRRAGPFVGQITGQKMKPSKKYKKPADFKEISGFPGTP</sequence>
<keyword evidence="3" id="KW-1185">Reference proteome</keyword>
<dbReference type="Proteomes" id="UP000719500">
    <property type="component" value="Unassembled WGS sequence"/>
</dbReference>
<evidence type="ECO:0000313" key="3">
    <source>
        <dbReference type="Proteomes" id="UP000719500"/>
    </source>
</evidence>
<gene>
    <name evidence="2" type="ORF">H9X91_06470</name>
</gene>
<protein>
    <submittedName>
        <fullName evidence="2">Uncharacterized protein</fullName>
    </submittedName>
</protein>
<reference evidence="2 3" key="1">
    <citation type="journal article" date="2021" name="Sci. Rep.">
        <title>The distribution of antibiotic resistance genes in chicken gut microbiota commensals.</title>
        <authorList>
            <person name="Juricova H."/>
            <person name="Matiasovicova J."/>
            <person name="Kubasova T."/>
            <person name="Cejkova D."/>
            <person name="Rychlik I."/>
        </authorList>
    </citation>
    <scope>NUCLEOTIDE SEQUENCE [LARGE SCALE GENOMIC DNA]</scope>
    <source>
        <strain evidence="2 3">An411</strain>
    </source>
</reference>